<keyword evidence="1" id="KW-1133">Transmembrane helix</keyword>
<gene>
    <name evidence="3" type="ORF">BKA05_001624</name>
</gene>
<feature type="transmembrane region" description="Helical" evidence="1">
    <location>
        <begin position="108"/>
        <end position="128"/>
    </location>
</feature>
<dbReference type="EMBL" id="JACBZI010000001">
    <property type="protein sequence ID" value="NYI10109.1"/>
    <property type="molecule type" value="Genomic_DNA"/>
</dbReference>
<accession>A0A7Y9YED7</accession>
<protein>
    <recommendedName>
        <fullName evidence="2">DUF1707 domain-containing protein</fullName>
    </recommendedName>
</protein>
<keyword evidence="1" id="KW-0472">Membrane</keyword>
<evidence type="ECO:0000259" key="2">
    <source>
        <dbReference type="Pfam" id="PF08044"/>
    </source>
</evidence>
<keyword evidence="4" id="KW-1185">Reference proteome</keyword>
<dbReference type="RefSeq" id="WP_218842364.1">
    <property type="nucleotide sequence ID" value="NZ_BAAAPP010000004.1"/>
</dbReference>
<sequence length="215" mass="23511">MGLVPGAWSSFDLDPRVPAHRGLRAGDLDRATAAHLLGEAYAEGRLDPSEHDERATAATRARLLGDLVPLLEDLVPPLSPEPSSSSGLARATPAELRERAAATYAKDLRSAVMGFLVPSVICWTIWALTTPGEFAWPLIVSAVTALNVLRMLVQRQDLVSDHVRSLEKKQVKAIAREERAAAREELPSQKLKEAARAIEQDVVRRVSERFRPPSS</sequence>
<dbReference type="AlphaFoldDB" id="A0A7Y9YED7"/>
<name>A0A7Y9YED7_9ACTN</name>
<proteinExistence type="predicted"/>
<evidence type="ECO:0000313" key="3">
    <source>
        <dbReference type="EMBL" id="NYI10109.1"/>
    </source>
</evidence>
<feature type="domain" description="DUF1707" evidence="2">
    <location>
        <begin position="23"/>
        <end position="74"/>
    </location>
</feature>
<evidence type="ECO:0000313" key="4">
    <source>
        <dbReference type="Proteomes" id="UP000537326"/>
    </source>
</evidence>
<dbReference type="Pfam" id="PF08044">
    <property type="entry name" value="DUF1707"/>
    <property type="match status" value="1"/>
</dbReference>
<reference evidence="3 4" key="1">
    <citation type="submission" date="2020-07" db="EMBL/GenBank/DDBJ databases">
        <title>Sequencing the genomes of 1000 actinobacteria strains.</title>
        <authorList>
            <person name="Klenk H.-P."/>
        </authorList>
    </citation>
    <scope>NUCLEOTIDE SEQUENCE [LARGE SCALE GENOMIC DNA]</scope>
    <source>
        <strain evidence="3 4">DSM 18248</strain>
    </source>
</reference>
<keyword evidence="1" id="KW-0812">Transmembrane</keyword>
<feature type="transmembrane region" description="Helical" evidence="1">
    <location>
        <begin position="134"/>
        <end position="153"/>
    </location>
</feature>
<comment type="caution">
    <text evidence="3">The sequence shown here is derived from an EMBL/GenBank/DDBJ whole genome shotgun (WGS) entry which is preliminary data.</text>
</comment>
<dbReference type="Proteomes" id="UP000537326">
    <property type="component" value="Unassembled WGS sequence"/>
</dbReference>
<organism evidence="3 4">
    <name type="scientific">Nocardioides marinus</name>
    <dbReference type="NCBI Taxonomy" id="374514"/>
    <lineage>
        <taxon>Bacteria</taxon>
        <taxon>Bacillati</taxon>
        <taxon>Actinomycetota</taxon>
        <taxon>Actinomycetes</taxon>
        <taxon>Propionibacteriales</taxon>
        <taxon>Nocardioidaceae</taxon>
        <taxon>Nocardioides</taxon>
    </lineage>
</organism>
<evidence type="ECO:0000256" key="1">
    <source>
        <dbReference type="SAM" id="Phobius"/>
    </source>
</evidence>
<dbReference type="InterPro" id="IPR012551">
    <property type="entry name" value="DUF1707_SHOCT-like"/>
</dbReference>